<proteinExistence type="predicted"/>
<protein>
    <submittedName>
        <fullName evidence="2">Uncharacterized protein</fullName>
    </submittedName>
</protein>
<feature type="region of interest" description="Disordered" evidence="1">
    <location>
        <begin position="25"/>
        <end position="48"/>
    </location>
</feature>
<dbReference type="AlphaFoldDB" id="A0ABC8SDG3"/>
<accession>A0ABC8SDG3</accession>
<evidence type="ECO:0000313" key="2">
    <source>
        <dbReference type="EMBL" id="CAK9152547.1"/>
    </source>
</evidence>
<name>A0ABC8SDG3_9AQUA</name>
<organism evidence="2 3">
    <name type="scientific">Ilex paraguariensis</name>
    <name type="common">yerba mate</name>
    <dbReference type="NCBI Taxonomy" id="185542"/>
    <lineage>
        <taxon>Eukaryota</taxon>
        <taxon>Viridiplantae</taxon>
        <taxon>Streptophyta</taxon>
        <taxon>Embryophyta</taxon>
        <taxon>Tracheophyta</taxon>
        <taxon>Spermatophyta</taxon>
        <taxon>Magnoliopsida</taxon>
        <taxon>eudicotyledons</taxon>
        <taxon>Gunneridae</taxon>
        <taxon>Pentapetalae</taxon>
        <taxon>asterids</taxon>
        <taxon>campanulids</taxon>
        <taxon>Aquifoliales</taxon>
        <taxon>Aquifoliaceae</taxon>
        <taxon>Ilex</taxon>
    </lineage>
</organism>
<evidence type="ECO:0000256" key="1">
    <source>
        <dbReference type="SAM" id="MobiDB-lite"/>
    </source>
</evidence>
<dbReference type="Proteomes" id="UP001642360">
    <property type="component" value="Unassembled WGS sequence"/>
</dbReference>
<comment type="caution">
    <text evidence="2">The sequence shown here is derived from an EMBL/GenBank/DDBJ whole genome shotgun (WGS) entry which is preliminary data.</text>
</comment>
<dbReference type="EMBL" id="CAUOFW020002280">
    <property type="protein sequence ID" value="CAK9152547.1"/>
    <property type="molecule type" value="Genomic_DNA"/>
</dbReference>
<reference evidence="2 3" key="1">
    <citation type="submission" date="2024-02" db="EMBL/GenBank/DDBJ databases">
        <authorList>
            <person name="Vignale AGUSTIN F."/>
            <person name="Sosa J E."/>
            <person name="Modenutti C."/>
        </authorList>
    </citation>
    <scope>NUCLEOTIDE SEQUENCE [LARGE SCALE GENOMIC DNA]</scope>
</reference>
<keyword evidence="3" id="KW-1185">Reference proteome</keyword>
<evidence type="ECO:0000313" key="3">
    <source>
        <dbReference type="Proteomes" id="UP001642360"/>
    </source>
</evidence>
<sequence>MAKAICVLATEKLADDYMSHITNLQSKGSSLEERSSSLSKTLDSARQDSMEWKRKYEQISSKQKIEEDQVIKPGCRVKDKELRSGDINLKA</sequence>
<gene>
    <name evidence="2" type="ORF">ILEXP_LOCUS20777</name>
</gene>